<sequence>MEEKTVPYESCNYYYHKEGQLWQLNNYDDKNWPLGYGLYFTEDKNNKGFSSTVSILTPMKFEDVAAWENTYNRVGKESERGEAYHNFKQKRAKTLLKLVNHRFPHIVSNIKNYYTSTPLTNRDYIGDREGSMYGIQKDYHDPLKTMISPRTKIPNLFLTGQNLNLHGILGTSLSAVLTCVMLTGDESLVERIRNG</sequence>
<dbReference type="RefSeq" id="WP_240832092.1">
    <property type="nucleotide sequence ID" value="NZ_JAKWBL010000004.1"/>
</dbReference>
<proteinExistence type="predicted"/>
<gene>
    <name evidence="6" type="ORF">MKP09_20225</name>
</gene>
<dbReference type="Proteomes" id="UP001202248">
    <property type="component" value="Unassembled WGS sequence"/>
</dbReference>
<evidence type="ECO:0000313" key="6">
    <source>
        <dbReference type="EMBL" id="MCH5600078.1"/>
    </source>
</evidence>
<keyword evidence="2" id="KW-0732">Signal</keyword>
<protein>
    <recommendedName>
        <fullName evidence="8">NAD(P)/FAD-dependent oxidoreductase</fullName>
    </recommendedName>
</protein>
<keyword evidence="1" id="KW-0285">Flavoprotein</keyword>
<accession>A0ABS9SP05</accession>
<reference evidence="6 7" key="1">
    <citation type="submission" date="2022-02" db="EMBL/GenBank/DDBJ databases">
        <authorList>
            <person name="Min J."/>
        </authorList>
    </citation>
    <scope>NUCLEOTIDE SEQUENCE [LARGE SCALE GENOMIC DNA]</scope>
    <source>
        <strain evidence="6 7">GR10-1</strain>
    </source>
</reference>
<comment type="caution">
    <text evidence="6">The sequence shown here is derived from an EMBL/GenBank/DDBJ whole genome shotgun (WGS) entry which is preliminary data.</text>
</comment>
<keyword evidence="4" id="KW-0521">NADP</keyword>
<dbReference type="PANTHER" id="PTHR46091:SF3">
    <property type="entry name" value="AMINE OXIDASE DOMAIN-CONTAINING PROTEIN"/>
    <property type="match status" value="1"/>
</dbReference>
<dbReference type="PANTHER" id="PTHR46091">
    <property type="entry name" value="BLR7054 PROTEIN"/>
    <property type="match status" value="1"/>
</dbReference>
<keyword evidence="5" id="KW-0520">NAD</keyword>
<evidence type="ECO:0000256" key="2">
    <source>
        <dbReference type="ARBA" id="ARBA00022729"/>
    </source>
</evidence>
<evidence type="ECO:0000256" key="1">
    <source>
        <dbReference type="ARBA" id="ARBA00022630"/>
    </source>
</evidence>
<dbReference type="EMBL" id="JAKWBL010000004">
    <property type="protein sequence ID" value="MCH5600078.1"/>
    <property type="molecule type" value="Genomic_DNA"/>
</dbReference>
<keyword evidence="7" id="KW-1185">Reference proteome</keyword>
<organism evidence="6 7">
    <name type="scientific">Niabella ginsengisoli</name>
    <dbReference type="NCBI Taxonomy" id="522298"/>
    <lineage>
        <taxon>Bacteria</taxon>
        <taxon>Pseudomonadati</taxon>
        <taxon>Bacteroidota</taxon>
        <taxon>Chitinophagia</taxon>
        <taxon>Chitinophagales</taxon>
        <taxon>Chitinophagaceae</taxon>
        <taxon>Niabella</taxon>
    </lineage>
</organism>
<evidence type="ECO:0008006" key="8">
    <source>
        <dbReference type="Google" id="ProtNLM"/>
    </source>
</evidence>
<dbReference type="InterPro" id="IPR052206">
    <property type="entry name" value="Retinol_saturase"/>
</dbReference>
<evidence type="ECO:0000313" key="7">
    <source>
        <dbReference type="Proteomes" id="UP001202248"/>
    </source>
</evidence>
<evidence type="ECO:0000256" key="4">
    <source>
        <dbReference type="ARBA" id="ARBA00022857"/>
    </source>
</evidence>
<evidence type="ECO:0000256" key="5">
    <source>
        <dbReference type="ARBA" id="ARBA00023027"/>
    </source>
</evidence>
<keyword evidence="3" id="KW-0274">FAD</keyword>
<name>A0ABS9SP05_9BACT</name>
<evidence type="ECO:0000256" key="3">
    <source>
        <dbReference type="ARBA" id="ARBA00022827"/>
    </source>
</evidence>